<keyword evidence="6" id="KW-0678">Repressor</keyword>
<keyword evidence="9" id="KW-1185">Reference proteome</keyword>
<keyword evidence="4 6" id="KW-0092">Biotin</keyword>
<dbReference type="InterPro" id="IPR008988">
    <property type="entry name" value="Transcriptional_repressor_C"/>
</dbReference>
<keyword evidence="2 6" id="KW-0547">Nucleotide-binding</keyword>
<dbReference type="Gene3D" id="3.30.930.10">
    <property type="entry name" value="Bira Bifunctional Protein, Domain 2"/>
    <property type="match status" value="1"/>
</dbReference>
<dbReference type="RefSeq" id="WP_184685784.1">
    <property type="nucleotide sequence ID" value="NZ_JACHLL010000013.1"/>
</dbReference>
<protein>
    <recommendedName>
        <fullName evidence="6">Bifunctional ligase/repressor BirA</fullName>
    </recommendedName>
    <alternativeName>
        <fullName evidence="6">Biotin operon repressor</fullName>
    </alternativeName>
    <alternativeName>
        <fullName evidence="6">Biotin--[acetyl-CoA-carboxylase] ligase</fullName>
        <ecNumber evidence="6">6.3.4.15</ecNumber>
    </alternativeName>
    <alternativeName>
        <fullName evidence="6">Biotin--protein ligase</fullName>
    </alternativeName>
    <alternativeName>
        <fullName evidence="6">Biotin-[acetyl-CoA carboxylase] synthetase</fullName>
    </alternativeName>
</protein>
<dbReference type="EMBL" id="JACHLL010000013">
    <property type="protein sequence ID" value="MBB6343489.1"/>
    <property type="molecule type" value="Genomic_DNA"/>
</dbReference>
<organism evidence="8 9">
    <name type="scientific">Pseudomonas fluvialis</name>
    <dbReference type="NCBI Taxonomy" id="1793966"/>
    <lineage>
        <taxon>Bacteria</taxon>
        <taxon>Pseudomonadati</taxon>
        <taxon>Pseudomonadota</taxon>
        <taxon>Gammaproteobacteria</taxon>
        <taxon>Pseudomonadales</taxon>
        <taxon>Pseudomonadaceae</taxon>
        <taxon>Pseudomonas</taxon>
    </lineage>
</organism>
<dbReference type="GO" id="GO:0004077">
    <property type="term" value="F:biotin--[biotin carboxyl-carrier protein] ligase activity"/>
    <property type="evidence" value="ECO:0007669"/>
    <property type="project" value="UniProtKB-UniRule"/>
</dbReference>
<dbReference type="GO" id="GO:0005737">
    <property type="term" value="C:cytoplasm"/>
    <property type="evidence" value="ECO:0007669"/>
    <property type="project" value="TreeGrafter"/>
</dbReference>
<name>A0A7X0EVP5_9PSED</name>
<keyword evidence="1 6" id="KW-0436">Ligase</keyword>
<dbReference type="GO" id="GO:0005524">
    <property type="term" value="F:ATP binding"/>
    <property type="evidence" value="ECO:0007669"/>
    <property type="project" value="UniProtKB-UniRule"/>
</dbReference>
<comment type="function">
    <text evidence="6">Acts both as a biotin--[acetyl-CoA-carboxylase] ligase and a biotin-operon repressor. In the presence of ATP, BirA activates biotin to form the BirA-biotinyl-5'-adenylate (BirA-bio-5'-AMP or holoBirA) complex. HoloBirA can either transfer the biotinyl moiety to the biotin carboxyl carrier protein (BCCP) subunit of acetyl-CoA carboxylase, or bind to the biotin operator site and inhibit transcription of the operon.</text>
</comment>
<comment type="caution">
    <text evidence="8">The sequence shown here is derived from an EMBL/GenBank/DDBJ whole genome shotgun (WGS) entry which is preliminary data.</text>
</comment>
<dbReference type="InterPro" id="IPR003142">
    <property type="entry name" value="BPL_C"/>
</dbReference>
<dbReference type="Pfam" id="PF08279">
    <property type="entry name" value="HTH_11"/>
    <property type="match status" value="1"/>
</dbReference>
<dbReference type="GO" id="GO:0003677">
    <property type="term" value="F:DNA binding"/>
    <property type="evidence" value="ECO:0007669"/>
    <property type="project" value="UniProtKB-UniRule"/>
</dbReference>
<dbReference type="PANTHER" id="PTHR12835">
    <property type="entry name" value="BIOTIN PROTEIN LIGASE"/>
    <property type="match status" value="1"/>
</dbReference>
<dbReference type="InterPro" id="IPR036388">
    <property type="entry name" value="WH-like_DNA-bd_sf"/>
</dbReference>
<feature type="binding site" evidence="6">
    <location>
        <begin position="83"/>
        <end position="85"/>
    </location>
    <ligand>
        <name>biotin</name>
        <dbReference type="ChEBI" id="CHEBI:57586"/>
    </ligand>
</feature>
<dbReference type="InterPro" id="IPR030855">
    <property type="entry name" value="Bifunct_BirA"/>
</dbReference>
<evidence type="ECO:0000256" key="6">
    <source>
        <dbReference type="HAMAP-Rule" id="MF_00978"/>
    </source>
</evidence>
<feature type="binding site" evidence="6">
    <location>
        <position position="178"/>
    </location>
    <ligand>
        <name>biotin</name>
        <dbReference type="ChEBI" id="CHEBI:57586"/>
    </ligand>
</feature>
<evidence type="ECO:0000256" key="3">
    <source>
        <dbReference type="ARBA" id="ARBA00022840"/>
    </source>
</evidence>
<keyword evidence="3 6" id="KW-0067">ATP-binding</keyword>
<dbReference type="Proteomes" id="UP000557193">
    <property type="component" value="Unassembled WGS sequence"/>
</dbReference>
<dbReference type="PROSITE" id="PS51733">
    <property type="entry name" value="BPL_LPL_CATALYTIC"/>
    <property type="match status" value="1"/>
</dbReference>
<comment type="catalytic activity">
    <reaction evidence="5 6">
        <text>biotin + L-lysyl-[protein] + ATP = N(6)-biotinyl-L-lysyl-[protein] + AMP + diphosphate + H(+)</text>
        <dbReference type="Rhea" id="RHEA:11756"/>
        <dbReference type="Rhea" id="RHEA-COMP:9752"/>
        <dbReference type="Rhea" id="RHEA-COMP:10505"/>
        <dbReference type="ChEBI" id="CHEBI:15378"/>
        <dbReference type="ChEBI" id="CHEBI:29969"/>
        <dbReference type="ChEBI" id="CHEBI:30616"/>
        <dbReference type="ChEBI" id="CHEBI:33019"/>
        <dbReference type="ChEBI" id="CHEBI:57586"/>
        <dbReference type="ChEBI" id="CHEBI:83144"/>
        <dbReference type="ChEBI" id="CHEBI:456215"/>
        <dbReference type="EC" id="6.3.4.15"/>
    </reaction>
</comment>
<dbReference type="InterPro" id="IPR004143">
    <property type="entry name" value="BPL_LPL_catalytic"/>
</dbReference>
<comment type="similarity">
    <text evidence="6">Belongs to the biotin--protein ligase family.</text>
</comment>
<dbReference type="EC" id="6.3.4.15" evidence="6"/>
<dbReference type="PANTHER" id="PTHR12835:SF5">
    <property type="entry name" value="BIOTIN--PROTEIN LIGASE"/>
    <property type="match status" value="1"/>
</dbReference>
<dbReference type="Gene3D" id="2.30.30.100">
    <property type="match status" value="1"/>
</dbReference>
<dbReference type="HAMAP" id="MF_00978">
    <property type="entry name" value="Bifunct_BirA"/>
    <property type="match status" value="1"/>
</dbReference>
<evidence type="ECO:0000256" key="5">
    <source>
        <dbReference type="ARBA" id="ARBA00047846"/>
    </source>
</evidence>
<keyword evidence="6" id="KW-0805">Transcription regulation</keyword>
<keyword evidence="6" id="KW-0804">Transcription</keyword>
<evidence type="ECO:0000256" key="1">
    <source>
        <dbReference type="ARBA" id="ARBA00022598"/>
    </source>
</evidence>
<dbReference type="NCBIfam" id="TIGR00121">
    <property type="entry name" value="birA_ligase"/>
    <property type="match status" value="1"/>
</dbReference>
<dbReference type="CDD" id="cd16442">
    <property type="entry name" value="BPL"/>
    <property type="match status" value="1"/>
</dbReference>
<dbReference type="InterPro" id="IPR036390">
    <property type="entry name" value="WH_DNA-bd_sf"/>
</dbReference>
<evidence type="ECO:0000256" key="4">
    <source>
        <dbReference type="ARBA" id="ARBA00023267"/>
    </source>
</evidence>
<dbReference type="InterPro" id="IPR013196">
    <property type="entry name" value="HTH_11"/>
</dbReference>
<dbReference type="SUPFAM" id="SSF55681">
    <property type="entry name" value="Class II aaRS and biotin synthetases"/>
    <property type="match status" value="1"/>
</dbReference>
<feature type="DNA-binding region" description="H-T-H motif" evidence="6">
    <location>
        <begin position="16"/>
        <end position="35"/>
    </location>
</feature>
<accession>A0A7X0EVP5</accession>
<feature type="domain" description="BPL/LPL catalytic" evidence="7">
    <location>
        <begin position="61"/>
        <end position="249"/>
    </location>
</feature>
<dbReference type="NCBIfam" id="NF008848">
    <property type="entry name" value="PRK11886.1-3"/>
    <property type="match status" value="1"/>
</dbReference>
<gene>
    <name evidence="6" type="primary">birA</name>
    <name evidence="8" type="ORF">HNP49_003696</name>
</gene>
<evidence type="ECO:0000313" key="8">
    <source>
        <dbReference type="EMBL" id="MBB6343489.1"/>
    </source>
</evidence>
<dbReference type="Pfam" id="PF03099">
    <property type="entry name" value="BPL_LplA_LipB"/>
    <property type="match status" value="1"/>
</dbReference>
<dbReference type="SUPFAM" id="SSF46785">
    <property type="entry name" value="Winged helix' DNA-binding domain"/>
    <property type="match status" value="1"/>
</dbReference>
<evidence type="ECO:0000313" key="9">
    <source>
        <dbReference type="Proteomes" id="UP000557193"/>
    </source>
</evidence>
<evidence type="ECO:0000259" key="7">
    <source>
        <dbReference type="PROSITE" id="PS51733"/>
    </source>
</evidence>
<reference evidence="8 9" key="1">
    <citation type="submission" date="2020-08" db="EMBL/GenBank/DDBJ databases">
        <title>Functional genomics of gut bacteria from endangered species of beetles.</title>
        <authorList>
            <person name="Carlos-Shanley C."/>
        </authorList>
    </citation>
    <scope>NUCLEOTIDE SEQUENCE [LARGE SCALE GENOMIC DNA]</scope>
    <source>
        <strain evidence="8 9">S00202</strain>
    </source>
</reference>
<dbReference type="Gene3D" id="1.10.10.10">
    <property type="entry name" value="Winged helix-like DNA-binding domain superfamily/Winged helix DNA-binding domain"/>
    <property type="match status" value="1"/>
</dbReference>
<feature type="binding site" evidence="6">
    <location>
        <position position="108"/>
    </location>
    <ligand>
        <name>biotin</name>
        <dbReference type="ChEBI" id="CHEBI:57586"/>
    </ligand>
</feature>
<dbReference type="InterPro" id="IPR045864">
    <property type="entry name" value="aa-tRNA-synth_II/BPL/LPL"/>
</dbReference>
<feature type="binding site" evidence="6">
    <location>
        <begin position="112"/>
        <end position="114"/>
    </location>
    <ligand>
        <name>biotin</name>
        <dbReference type="ChEBI" id="CHEBI:57586"/>
    </ligand>
</feature>
<dbReference type="InterPro" id="IPR004408">
    <property type="entry name" value="Biotin_CoA_COase_ligase"/>
</dbReference>
<dbReference type="Pfam" id="PF02237">
    <property type="entry name" value="BPL_C"/>
    <property type="match status" value="1"/>
</dbReference>
<sequence length="317" mass="34160">MHELLALLSDGVFHSGERLGEVLGVSRSAVWKRLLLLEKSTGLRIHKVRGKGYRLEQSLILLDVERLRRDLPYPVVVLGEVDSTNAEALRHLATSMVDEPLLFVAEQQTAGRGRRGRSWVSPYGVNLYLSLLLPVADSSRLEGLSLLVGLAVRRGLVACGYPDVELKWPNDLLLSGGKVAGILLELAGDPADGCHVVVGVGINVNMQGSQAGIDQSWSSLVGDAVQPVDRNLILIAVMRSLHELLSAGAAGRFSACRAEWEAAHAWQGRAVCLSTGPQSIYGVVLGVDERGALRLMCEGEERVYSGGELSLRLSNDS</sequence>
<keyword evidence="6" id="KW-0238">DNA-binding</keyword>
<proteinExistence type="inferred from homology"/>
<dbReference type="SUPFAM" id="SSF50037">
    <property type="entry name" value="C-terminal domain of transcriptional repressors"/>
    <property type="match status" value="1"/>
</dbReference>
<dbReference type="AlphaFoldDB" id="A0A7X0EVP5"/>
<evidence type="ECO:0000256" key="2">
    <source>
        <dbReference type="ARBA" id="ARBA00022741"/>
    </source>
</evidence>
<dbReference type="GO" id="GO:0006355">
    <property type="term" value="P:regulation of DNA-templated transcription"/>
    <property type="evidence" value="ECO:0007669"/>
    <property type="project" value="UniProtKB-UniRule"/>
</dbReference>